<keyword evidence="2 9" id="KW-0808">Transferase</keyword>
<evidence type="ECO:0000256" key="1">
    <source>
        <dbReference type="ARBA" id="ARBA00004370"/>
    </source>
</evidence>
<proteinExistence type="predicted"/>
<dbReference type="InterPro" id="IPR015338">
    <property type="entry name" value="GT64_dom"/>
</dbReference>
<dbReference type="SUPFAM" id="SSF53448">
    <property type="entry name" value="Nucleotide-diphospho-sugar transferases"/>
    <property type="match status" value="1"/>
</dbReference>
<feature type="compositionally biased region" description="Basic and acidic residues" evidence="5">
    <location>
        <begin position="592"/>
        <end position="604"/>
    </location>
</feature>
<keyword evidence="10" id="KW-1185">Reference proteome</keyword>
<feature type="region of interest" description="Disordered" evidence="5">
    <location>
        <begin position="592"/>
        <end position="649"/>
    </location>
</feature>
<feature type="domain" description="Small EDRK-rich factor-like N-terminal" evidence="7">
    <location>
        <begin position="588"/>
        <end position="612"/>
    </location>
</feature>
<dbReference type="GO" id="GO:0016020">
    <property type="term" value="C:membrane"/>
    <property type="evidence" value="ECO:0007669"/>
    <property type="project" value="UniProtKB-SubCell"/>
</dbReference>
<dbReference type="InterPro" id="IPR007513">
    <property type="entry name" value="SERF-like_N"/>
</dbReference>
<evidence type="ECO:0000256" key="3">
    <source>
        <dbReference type="ARBA" id="ARBA00023136"/>
    </source>
</evidence>
<evidence type="ECO:0000313" key="9">
    <source>
        <dbReference type="EMBL" id="EME29624.1"/>
    </source>
</evidence>
<evidence type="ECO:0000259" key="8">
    <source>
        <dbReference type="Pfam" id="PF09258"/>
    </source>
</evidence>
<dbReference type="Gene3D" id="3.90.550.10">
    <property type="entry name" value="Spore Coat Polysaccharide Biosynthesis Protein SpsA, Chain A"/>
    <property type="match status" value="1"/>
</dbReference>
<accession>M2Y1D3</accession>
<keyword evidence="4" id="KW-1015">Disulfide bond</keyword>
<dbReference type="Pfam" id="PF09258">
    <property type="entry name" value="Glyco_transf_64"/>
    <property type="match status" value="1"/>
</dbReference>
<keyword evidence="9" id="KW-0328">Glycosyltransferase</keyword>
<keyword evidence="6" id="KW-0812">Transmembrane</keyword>
<dbReference type="PANTHER" id="PTHR48261:SF2">
    <property type="entry name" value="ACETYLGLUCOSAMINYLTRANSFERASE"/>
    <property type="match status" value="1"/>
</dbReference>
<dbReference type="InterPro" id="IPR004263">
    <property type="entry name" value="Exostosin"/>
</dbReference>
<dbReference type="GeneID" id="17088406"/>
<dbReference type="GO" id="GO:0016757">
    <property type="term" value="F:glycosyltransferase activity"/>
    <property type="evidence" value="ECO:0007669"/>
    <property type="project" value="UniProtKB-KW"/>
</dbReference>
<feature type="compositionally biased region" description="Basic and acidic residues" evidence="5">
    <location>
        <begin position="613"/>
        <end position="633"/>
    </location>
</feature>
<feature type="transmembrane region" description="Helical" evidence="6">
    <location>
        <begin position="12"/>
        <end position="33"/>
    </location>
</feature>
<feature type="compositionally biased region" description="Basic and acidic residues" evidence="5">
    <location>
        <begin position="640"/>
        <end position="649"/>
    </location>
</feature>
<dbReference type="KEGG" id="gsl:Gasu_30610"/>
<evidence type="ECO:0000313" key="10">
    <source>
        <dbReference type="Proteomes" id="UP000030680"/>
    </source>
</evidence>
<protein>
    <submittedName>
        <fullName evidence="9">Alpha-1,4-N-acetylglucosaminyltransferase EXTL3</fullName>
    </submittedName>
</protein>
<dbReference type="Gramene" id="EME29624">
    <property type="protein sequence ID" value="EME29624"/>
    <property type="gene ID" value="Gasu_30610"/>
</dbReference>
<sequence length="649" mass="75878">MQGKVDTWRSRCSRRAIILLVASVSALLLYQLFVTGNTFLRRPNQASSTVGRSDVFSLYCQLNGVGNRVMVGLPVCKLEYMNVSLTLWNKYKEEDNLYLLVDRQLRNQLGIFYSNDQKKDKSSSRMVEVDCNDWEILNSTLSACRQLEDNFATMLKNGIDEIWIWNVENVILLHSPALLVKKIRKTPQLVEESSIWKRHIDSGYSALVDTNDGHSRWLNPLVTTLKMDNASRYIVEGFVVQALVVHSYVKHWNMFYSQRMKNLSWIDAQIAYIYRQLITEQNNDTFDNQEFQTKICSQQFVQQARILIKPHRYSIQDRFTVLLSTFNREQLVQRLVRHYQENPRVHRIFVLWHNPLKQPSEELLTALDENKTSIVAMPFDSLNNRFLPLEGIETKAVLICDDDMFIDHEDILYAFQIWNDSSESLTGFFPRAHRNIRENEYEYVTHIPTDSTQNKYSIMLTKIEFMKSEYLFWYYCAFDRRVLQWIRDNKNCEDIAMQMMVSGLTGAPPIHVEAKHIIGDYGQQAPVGEQEPISFKPNHYTLRGECIGIFSNMAFQQHALIYILIVSSFVVCPSLDTWIVCNTNLNNMTRGNQREVDRQRAQKRAEKHKRQTASKEEKENPVLKKERDAEIMRQKQAASKAKEQNETKV</sequence>
<dbReference type="RefSeq" id="XP_005706144.1">
    <property type="nucleotide sequence ID" value="XM_005706087.1"/>
</dbReference>
<keyword evidence="3 6" id="KW-0472">Membrane</keyword>
<organism evidence="9 10">
    <name type="scientific">Galdieria sulphuraria</name>
    <name type="common">Red alga</name>
    <dbReference type="NCBI Taxonomy" id="130081"/>
    <lineage>
        <taxon>Eukaryota</taxon>
        <taxon>Rhodophyta</taxon>
        <taxon>Bangiophyceae</taxon>
        <taxon>Galdieriales</taxon>
        <taxon>Galdieriaceae</taxon>
        <taxon>Galdieria</taxon>
    </lineage>
</organism>
<dbReference type="InterPro" id="IPR029044">
    <property type="entry name" value="Nucleotide-diphossugar_trans"/>
</dbReference>
<keyword evidence="6" id="KW-1133">Transmembrane helix</keyword>
<name>M2Y1D3_GALSU</name>
<evidence type="ECO:0000256" key="5">
    <source>
        <dbReference type="SAM" id="MobiDB-lite"/>
    </source>
</evidence>
<dbReference type="Proteomes" id="UP000030680">
    <property type="component" value="Unassembled WGS sequence"/>
</dbReference>
<reference evidence="10" key="1">
    <citation type="journal article" date="2013" name="Science">
        <title>Gene transfer from bacteria and archaea facilitated evolution of an extremophilic eukaryote.</title>
        <authorList>
            <person name="Schonknecht G."/>
            <person name="Chen W.H."/>
            <person name="Ternes C.M."/>
            <person name="Barbier G.G."/>
            <person name="Shrestha R.P."/>
            <person name="Stanke M."/>
            <person name="Brautigam A."/>
            <person name="Baker B.J."/>
            <person name="Banfield J.F."/>
            <person name="Garavito R.M."/>
            <person name="Carr K."/>
            <person name="Wilkerson C."/>
            <person name="Rensing S.A."/>
            <person name="Gagneul D."/>
            <person name="Dickenson N.E."/>
            <person name="Oesterhelt C."/>
            <person name="Lercher M.J."/>
            <person name="Weber A.P."/>
        </authorList>
    </citation>
    <scope>NUCLEOTIDE SEQUENCE [LARGE SCALE GENOMIC DNA]</scope>
    <source>
        <strain evidence="10">074W</strain>
    </source>
</reference>
<evidence type="ECO:0000256" key="6">
    <source>
        <dbReference type="SAM" id="Phobius"/>
    </source>
</evidence>
<feature type="transmembrane region" description="Helical" evidence="6">
    <location>
        <begin position="559"/>
        <end position="581"/>
    </location>
</feature>
<dbReference type="Pfam" id="PF04419">
    <property type="entry name" value="SERF-like_N"/>
    <property type="match status" value="1"/>
</dbReference>
<feature type="domain" description="Glycosyl transferase 64" evidence="8">
    <location>
        <begin position="319"/>
        <end position="562"/>
    </location>
</feature>
<dbReference type="AlphaFoldDB" id="M2Y1D3"/>
<dbReference type="eggNOG" id="KOG1022">
    <property type="taxonomic scope" value="Eukaryota"/>
</dbReference>
<comment type="subcellular location">
    <subcellularLocation>
        <location evidence="1">Membrane</location>
    </subcellularLocation>
</comment>
<dbReference type="PANTHER" id="PTHR48261">
    <property type="entry name" value="ACETYLGLUCOSAMINYLTRANSFERASE"/>
    <property type="match status" value="1"/>
</dbReference>
<evidence type="ECO:0000256" key="2">
    <source>
        <dbReference type="ARBA" id="ARBA00022679"/>
    </source>
</evidence>
<evidence type="ECO:0000256" key="4">
    <source>
        <dbReference type="ARBA" id="ARBA00023157"/>
    </source>
</evidence>
<evidence type="ECO:0000259" key="7">
    <source>
        <dbReference type="Pfam" id="PF04419"/>
    </source>
</evidence>
<dbReference type="OrthoDB" id="5954868at2759"/>
<gene>
    <name evidence="9" type="ORF">Gasu_30610</name>
</gene>
<dbReference type="EMBL" id="KB454507">
    <property type="protein sequence ID" value="EME29624.1"/>
    <property type="molecule type" value="Genomic_DNA"/>
</dbReference>